<evidence type="ECO:0000256" key="1">
    <source>
        <dbReference type="ARBA" id="ARBA00004370"/>
    </source>
</evidence>
<organism evidence="12 13">
    <name type="scientific">Novosphingobium clariflavum</name>
    <dbReference type="NCBI Taxonomy" id="2029884"/>
    <lineage>
        <taxon>Bacteria</taxon>
        <taxon>Pseudomonadati</taxon>
        <taxon>Pseudomonadota</taxon>
        <taxon>Alphaproteobacteria</taxon>
        <taxon>Sphingomonadales</taxon>
        <taxon>Sphingomonadaceae</taxon>
        <taxon>Novosphingobium</taxon>
    </lineage>
</organism>
<dbReference type="EMBL" id="JBHLTM010000041">
    <property type="protein sequence ID" value="MFC0685170.1"/>
    <property type="molecule type" value="Genomic_DNA"/>
</dbReference>
<evidence type="ECO:0000256" key="6">
    <source>
        <dbReference type="ARBA" id="ARBA00022989"/>
    </source>
</evidence>
<reference evidence="12 13" key="1">
    <citation type="submission" date="2024-09" db="EMBL/GenBank/DDBJ databases">
        <authorList>
            <person name="Sun Q."/>
            <person name="Mori K."/>
        </authorList>
    </citation>
    <scope>NUCLEOTIDE SEQUENCE [LARGE SCALE GENOMIC DNA]</scope>
    <source>
        <strain evidence="12 13">CICC 11035S</strain>
    </source>
</reference>
<feature type="region of interest" description="Disordered" evidence="10">
    <location>
        <begin position="295"/>
        <end position="325"/>
    </location>
</feature>
<evidence type="ECO:0000256" key="7">
    <source>
        <dbReference type="ARBA" id="ARBA00023136"/>
    </source>
</evidence>
<evidence type="ECO:0000256" key="3">
    <source>
        <dbReference type="ARBA" id="ARBA00022519"/>
    </source>
</evidence>
<evidence type="ECO:0000256" key="2">
    <source>
        <dbReference type="ARBA" id="ARBA00022475"/>
    </source>
</evidence>
<dbReference type="InterPro" id="IPR013685">
    <property type="entry name" value="POTRA_FtsQ_type"/>
</dbReference>
<dbReference type="Pfam" id="PF03799">
    <property type="entry name" value="FtsQ_DivIB_C"/>
    <property type="match status" value="1"/>
</dbReference>
<dbReference type="InterPro" id="IPR005548">
    <property type="entry name" value="Cell_div_FtsQ/DivIB_C"/>
</dbReference>
<keyword evidence="3 9" id="KW-0997">Cell inner membrane</keyword>
<evidence type="ECO:0000313" key="12">
    <source>
        <dbReference type="EMBL" id="MFC0685170.1"/>
    </source>
</evidence>
<comment type="function">
    <text evidence="9">Essential cell division protein.</text>
</comment>
<dbReference type="InterPro" id="IPR034746">
    <property type="entry name" value="POTRA"/>
</dbReference>
<evidence type="ECO:0000256" key="10">
    <source>
        <dbReference type="SAM" id="MobiDB-lite"/>
    </source>
</evidence>
<evidence type="ECO:0000259" key="11">
    <source>
        <dbReference type="PROSITE" id="PS51779"/>
    </source>
</evidence>
<evidence type="ECO:0000256" key="8">
    <source>
        <dbReference type="ARBA" id="ARBA00023306"/>
    </source>
</evidence>
<keyword evidence="5 9" id="KW-0812">Transmembrane</keyword>
<keyword evidence="13" id="KW-1185">Reference proteome</keyword>
<evidence type="ECO:0000313" key="13">
    <source>
        <dbReference type="Proteomes" id="UP001589858"/>
    </source>
</evidence>
<dbReference type="GO" id="GO:0051301">
    <property type="term" value="P:cell division"/>
    <property type="evidence" value="ECO:0007669"/>
    <property type="project" value="UniProtKB-KW"/>
</dbReference>
<dbReference type="Proteomes" id="UP001589858">
    <property type="component" value="Unassembled WGS sequence"/>
</dbReference>
<evidence type="ECO:0000256" key="5">
    <source>
        <dbReference type="ARBA" id="ARBA00022692"/>
    </source>
</evidence>
<dbReference type="Gene3D" id="3.10.20.310">
    <property type="entry name" value="membrane protein fhac"/>
    <property type="match status" value="1"/>
</dbReference>
<dbReference type="InterPro" id="IPR026579">
    <property type="entry name" value="FtsQ"/>
</dbReference>
<dbReference type="HAMAP" id="MF_00911">
    <property type="entry name" value="FtsQ_subfam"/>
    <property type="match status" value="1"/>
</dbReference>
<gene>
    <name evidence="9" type="primary">ftsQ</name>
    <name evidence="12" type="ORF">ACFFF8_11225</name>
</gene>
<dbReference type="RefSeq" id="WP_267223744.1">
    <property type="nucleotide sequence ID" value="NZ_JAPCWC010000027.1"/>
</dbReference>
<evidence type="ECO:0000256" key="9">
    <source>
        <dbReference type="HAMAP-Rule" id="MF_00911"/>
    </source>
</evidence>
<dbReference type="PROSITE" id="PS51779">
    <property type="entry name" value="POTRA"/>
    <property type="match status" value="1"/>
</dbReference>
<keyword evidence="8 9" id="KW-0131">Cell cycle</keyword>
<feature type="domain" description="POTRA" evidence="11">
    <location>
        <begin position="92"/>
        <end position="160"/>
    </location>
</feature>
<protein>
    <recommendedName>
        <fullName evidence="9">Cell division protein FtsQ</fullName>
    </recommendedName>
</protein>
<comment type="caution">
    <text evidence="12">The sequence shown here is derived from an EMBL/GenBank/DDBJ whole genome shotgun (WGS) entry which is preliminary data.</text>
</comment>
<keyword evidence="6 9" id="KW-1133">Transmembrane helix</keyword>
<dbReference type="Pfam" id="PF08478">
    <property type="entry name" value="POTRA_1"/>
    <property type="match status" value="1"/>
</dbReference>
<accession>A0ABV6S7F7</accession>
<feature type="transmembrane region" description="Helical" evidence="9">
    <location>
        <begin position="53"/>
        <end position="79"/>
    </location>
</feature>
<name>A0ABV6S7F7_9SPHN</name>
<keyword evidence="7 9" id="KW-0472">Membrane</keyword>
<evidence type="ECO:0000256" key="4">
    <source>
        <dbReference type="ARBA" id="ARBA00022618"/>
    </source>
</evidence>
<dbReference type="PANTHER" id="PTHR35851:SF1">
    <property type="entry name" value="CELL DIVISION PROTEIN FTSQ"/>
    <property type="match status" value="1"/>
</dbReference>
<proteinExistence type="inferred from homology"/>
<keyword evidence="4 9" id="KW-0132">Cell division</keyword>
<feature type="region of interest" description="Disordered" evidence="10">
    <location>
        <begin position="1"/>
        <end position="28"/>
    </location>
</feature>
<comment type="similarity">
    <text evidence="9">Belongs to the FtsQ/DivIB family. FtsQ subfamily.</text>
</comment>
<comment type="subcellular location">
    <subcellularLocation>
        <location evidence="9">Cell inner membrane</location>
        <topology evidence="9">Single-pass type II membrane protein</topology>
    </subcellularLocation>
    <subcellularLocation>
        <location evidence="1">Membrane</location>
    </subcellularLocation>
    <text evidence="9">Localizes to the division septum.</text>
</comment>
<keyword evidence="2 9" id="KW-1003">Cell membrane</keyword>
<dbReference type="PANTHER" id="PTHR35851">
    <property type="entry name" value="CELL DIVISION PROTEIN FTSQ"/>
    <property type="match status" value="1"/>
</dbReference>
<sequence length="325" mass="34984">MSQTIRRKPKSARKVAARQGTKAKVRKAKATTGSTLDAAMSWLPFSEEQLHKIFLVAILGGAVALACVVANAAGVPMLANAQFARVSADAGFEVKRVEVRGVKHLNELKVYEKALAERDRAMTEVDLDALRAELLGLSWVKDARVSRQLPDTLVIDIVEREAHAVLRKDDQFVLIDETGHELEQVSRKDTGGKLIVSGPGAGQQVTELASLLQAAPALQPGVQEAEWIGNRRWNLTFRTGQVLALPEGDKEAASALVTFARLDGTNRLLGGKVMAFDMRAADRIYMRVPEGEGQEIASSAGAVPHGQAAAEKAPTTLIPADAEEQ</sequence>